<evidence type="ECO:0000256" key="5">
    <source>
        <dbReference type="SAM" id="Phobius"/>
    </source>
</evidence>
<feature type="transmembrane region" description="Helical" evidence="5">
    <location>
        <begin position="65"/>
        <end position="87"/>
    </location>
</feature>
<evidence type="ECO:0000313" key="7">
    <source>
        <dbReference type="EMBL" id="QMS85127.1"/>
    </source>
</evidence>
<dbReference type="GO" id="GO:0016020">
    <property type="term" value="C:membrane"/>
    <property type="evidence" value="ECO:0007669"/>
    <property type="project" value="UniProtKB-SubCell"/>
</dbReference>
<reference evidence="7 8" key="1">
    <citation type="submission" date="2020-02" db="EMBL/GenBank/DDBJ databases">
        <authorList>
            <person name="Zheng R.K."/>
            <person name="Sun C.M."/>
        </authorList>
    </citation>
    <scope>NUCLEOTIDE SEQUENCE [LARGE SCALE GENOMIC DNA]</scope>
    <source>
        <strain evidence="8">zrk13</strain>
    </source>
</reference>
<evidence type="ECO:0000313" key="8">
    <source>
        <dbReference type="Proteomes" id="UP000514720"/>
    </source>
</evidence>
<feature type="transmembrane region" description="Helical" evidence="5">
    <location>
        <begin position="99"/>
        <end position="116"/>
    </location>
</feature>
<gene>
    <name evidence="7" type="ORF">G4Z02_05000</name>
</gene>
<dbReference type="Pfam" id="PF04138">
    <property type="entry name" value="GtrA_DPMS_TM"/>
    <property type="match status" value="1"/>
</dbReference>
<keyword evidence="8" id="KW-1185">Reference proteome</keyword>
<evidence type="ECO:0000256" key="3">
    <source>
        <dbReference type="ARBA" id="ARBA00022989"/>
    </source>
</evidence>
<evidence type="ECO:0000256" key="4">
    <source>
        <dbReference type="ARBA" id="ARBA00023136"/>
    </source>
</evidence>
<evidence type="ECO:0000256" key="1">
    <source>
        <dbReference type="ARBA" id="ARBA00004141"/>
    </source>
</evidence>
<feature type="domain" description="GtrA/DPMS transmembrane" evidence="6">
    <location>
        <begin position="10"/>
        <end position="121"/>
    </location>
</feature>
<comment type="subcellular location">
    <subcellularLocation>
        <location evidence="1">Membrane</location>
        <topology evidence="1">Multi-pass membrane protein</topology>
    </subcellularLocation>
</comment>
<organism evidence="7 8">
    <name type="scientific">Candidatus Xianfuyuplasma coldseepsis</name>
    <dbReference type="NCBI Taxonomy" id="2782163"/>
    <lineage>
        <taxon>Bacteria</taxon>
        <taxon>Bacillati</taxon>
        <taxon>Mycoplasmatota</taxon>
        <taxon>Mollicutes</taxon>
        <taxon>Candidatus Izemoplasmatales</taxon>
        <taxon>Candidatus Izemoplasmataceae</taxon>
        <taxon>Candidatus Xianfuyuplasma</taxon>
    </lineage>
</organism>
<evidence type="ECO:0000256" key="2">
    <source>
        <dbReference type="ARBA" id="ARBA00022692"/>
    </source>
</evidence>
<keyword evidence="2 5" id="KW-0812">Transmembrane</keyword>
<proteinExistence type="predicted"/>
<dbReference type="InterPro" id="IPR007267">
    <property type="entry name" value="GtrA_DPMS_TM"/>
</dbReference>
<feature type="transmembrane region" description="Helical" evidence="5">
    <location>
        <begin position="34"/>
        <end position="53"/>
    </location>
</feature>
<dbReference type="EMBL" id="CP048914">
    <property type="protein sequence ID" value="QMS85127.1"/>
    <property type="molecule type" value="Genomic_DNA"/>
</dbReference>
<dbReference type="GO" id="GO:0000271">
    <property type="term" value="P:polysaccharide biosynthetic process"/>
    <property type="evidence" value="ECO:0007669"/>
    <property type="project" value="InterPro"/>
</dbReference>
<dbReference type="RefSeq" id="WP_258876900.1">
    <property type="nucleotide sequence ID" value="NZ_CP048914.1"/>
</dbReference>
<evidence type="ECO:0000259" key="6">
    <source>
        <dbReference type="Pfam" id="PF04138"/>
    </source>
</evidence>
<dbReference type="KEGG" id="xcl:G4Z02_05000"/>
<protein>
    <submittedName>
        <fullName evidence="7">GtrA family protein</fullName>
    </submittedName>
</protein>
<feature type="transmembrane region" description="Helical" evidence="5">
    <location>
        <begin position="7"/>
        <end position="28"/>
    </location>
</feature>
<dbReference type="AlphaFoldDB" id="A0A7L7KR16"/>
<dbReference type="Proteomes" id="UP000514720">
    <property type="component" value="Chromosome"/>
</dbReference>
<name>A0A7L7KR16_9MOLU</name>
<keyword evidence="3 5" id="KW-1133">Transmembrane helix</keyword>
<accession>A0A7L7KR16</accession>
<sequence length="124" mass="15031">MKQRRQLLLFIIFSASAGLVQFLVFVLLFELFHFGYWLAYVPSIISLVIWNTYWNRKYTFQSDLLFRTMVMKLMLFYVFFIPLSTIFGDVLTKNSWNEYLVLGMTMIINLSFAFLYNKYYIYKK</sequence>
<keyword evidence="4 5" id="KW-0472">Membrane</keyword>